<evidence type="ECO:0000256" key="9">
    <source>
        <dbReference type="PROSITE-ProRule" id="PRU00473"/>
    </source>
</evidence>
<dbReference type="PANTHER" id="PTHR30329">
    <property type="entry name" value="STATOR ELEMENT OF FLAGELLAR MOTOR COMPLEX"/>
    <property type="match status" value="1"/>
</dbReference>
<evidence type="ECO:0000256" key="1">
    <source>
        <dbReference type="ARBA" id="ARBA00004162"/>
    </source>
</evidence>
<name>D6Z2X5_DESAT</name>
<dbReference type="InterPro" id="IPR006665">
    <property type="entry name" value="OmpA-like"/>
</dbReference>
<dbReference type="GO" id="GO:0009279">
    <property type="term" value="C:cell outer membrane"/>
    <property type="evidence" value="ECO:0007669"/>
    <property type="project" value="UniProtKB-SubCell"/>
</dbReference>
<dbReference type="Proteomes" id="UP000001508">
    <property type="component" value="Chromosome"/>
</dbReference>
<comment type="similarity">
    <text evidence="3">Belongs to the MotB family.</text>
</comment>
<dbReference type="EMBL" id="CP001940">
    <property type="protein sequence ID" value="ADH85900.1"/>
    <property type="molecule type" value="Genomic_DNA"/>
</dbReference>
<evidence type="ECO:0000256" key="3">
    <source>
        <dbReference type="ARBA" id="ARBA00008914"/>
    </source>
</evidence>
<organism evidence="12 13">
    <name type="scientific">Desulfurivibrio alkaliphilus (strain DSM 19089 / UNIQEM U267 / AHT2)</name>
    <dbReference type="NCBI Taxonomy" id="589865"/>
    <lineage>
        <taxon>Bacteria</taxon>
        <taxon>Pseudomonadati</taxon>
        <taxon>Thermodesulfobacteriota</taxon>
        <taxon>Desulfobulbia</taxon>
        <taxon>Desulfobulbales</taxon>
        <taxon>Desulfobulbaceae</taxon>
        <taxon>Desulfurivibrio</taxon>
    </lineage>
</organism>
<dbReference type="AlphaFoldDB" id="D6Z2X5"/>
<evidence type="ECO:0000256" key="4">
    <source>
        <dbReference type="ARBA" id="ARBA00022475"/>
    </source>
</evidence>
<keyword evidence="13" id="KW-1185">Reference proteome</keyword>
<dbReference type="KEGG" id="dak:DaAHT2_1203"/>
<dbReference type="OrthoDB" id="9783110at2"/>
<dbReference type="Gene3D" id="3.30.1330.60">
    <property type="entry name" value="OmpA-like domain"/>
    <property type="match status" value="1"/>
</dbReference>
<dbReference type="InParanoid" id="D6Z2X5"/>
<dbReference type="InterPro" id="IPR050330">
    <property type="entry name" value="Bact_OuterMem_StrucFunc"/>
</dbReference>
<evidence type="ECO:0000313" key="13">
    <source>
        <dbReference type="Proteomes" id="UP000001508"/>
    </source>
</evidence>
<evidence type="ECO:0000256" key="10">
    <source>
        <dbReference type="SAM" id="Phobius"/>
    </source>
</evidence>
<dbReference type="InterPro" id="IPR025713">
    <property type="entry name" value="MotB-like_N_dom"/>
</dbReference>
<dbReference type="PANTHER" id="PTHR30329:SF21">
    <property type="entry name" value="LIPOPROTEIN YIAD-RELATED"/>
    <property type="match status" value="1"/>
</dbReference>
<feature type="domain" description="OmpA-like" evidence="11">
    <location>
        <begin position="112"/>
        <end position="234"/>
    </location>
</feature>
<reference evidence="13" key="1">
    <citation type="submission" date="2010-02" db="EMBL/GenBank/DDBJ databases">
        <title>Complete sequence of Desulfurivibrio alkaliphilus AHT2.</title>
        <authorList>
            <consortium name="US DOE Joint Genome Institute"/>
            <person name="Pitluck S."/>
            <person name="Chertkov O."/>
            <person name="Detter J.C."/>
            <person name="Han C."/>
            <person name="Tapia R."/>
            <person name="Larimer F."/>
            <person name="Land M."/>
            <person name="Hauser L."/>
            <person name="Kyrpides N."/>
            <person name="Mikhailova N."/>
            <person name="Sorokin D.Y."/>
            <person name="Muyzer G."/>
            <person name="Woyke T."/>
        </authorList>
    </citation>
    <scope>NUCLEOTIDE SEQUENCE [LARGE SCALE GENOMIC DNA]</scope>
    <source>
        <strain evidence="13">DSM 19089 / UNIQEM U267 / AHT2</strain>
    </source>
</reference>
<keyword evidence="8" id="KW-0998">Cell outer membrane</keyword>
<evidence type="ECO:0000256" key="6">
    <source>
        <dbReference type="ARBA" id="ARBA00022989"/>
    </source>
</evidence>
<dbReference type="STRING" id="589865.DaAHT2_1203"/>
<dbReference type="CDD" id="cd07185">
    <property type="entry name" value="OmpA_C-like"/>
    <property type="match status" value="1"/>
</dbReference>
<dbReference type="Pfam" id="PF13677">
    <property type="entry name" value="MotB_plug"/>
    <property type="match status" value="1"/>
</dbReference>
<dbReference type="GO" id="GO:0005886">
    <property type="term" value="C:plasma membrane"/>
    <property type="evidence" value="ECO:0007669"/>
    <property type="project" value="UniProtKB-SubCell"/>
</dbReference>
<evidence type="ECO:0000256" key="5">
    <source>
        <dbReference type="ARBA" id="ARBA00022692"/>
    </source>
</evidence>
<keyword evidence="5 10" id="KW-0812">Transmembrane</keyword>
<keyword evidence="6 10" id="KW-1133">Transmembrane helix</keyword>
<evidence type="ECO:0000256" key="7">
    <source>
        <dbReference type="ARBA" id="ARBA00023136"/>
    </source>
</evidence>
<dbReference type="PRINTS" id="PR01021">
    <property type="entry name" value="OMPADOMAIN"/>
</dbReference>
<dbReference type="HOGENOM" id="CLU_016890_0_3_7"/>
<evidence type="ECO:0000256" key="2">
    <source>
        <dbReference type="ARBA" id="ARBA00004442"/>
    </source>
</evidence>
<dbReference type="InterPro" id="IPR006664">
    <property type="entry name" value="OMP_bac"/>
</dbReference>
<dbReference type="Pfam" id="PF00691">
    <property type="entry name" value="OmpA"/>
    <property type="match status" value="1"/>
</dbReference>
<dbReference type="eggNOG" id="COG1360">
    <property type="taxonomic scope" value="Bacteria"/>
</dbReference>
<proteinExistence type="inferred from homology"/>
<dbReference type="SUPFAM" id="SSF103088">
    <property type="entry name" value="OmpA-like"/>
    <property type="match status" value="1"/>
</dbReference>
<gene>
    <name evidence="12" type="ordered locus">DaAHT2_1203</name>
</gene>
<keyword evidence="4" id="KW-1003">Cell membrane</keyword>
<evidence type="ECO:0000256" key="8">
    <source>
        <dbReference type="ARBA" id="ARBA00023237"/>
    </source>
</evidence>
<dbReference type="InterPro" id="IPR036737">
    <property type="entry name" value="OmpA-like_sf"/>
</dbReference>
<dbReference type="RefSeq" id="WP_013163429.1">
    <property type="nucleotide sequence ID" value="NC_014216.1"/>
</dbReference>
<protein>
    <submittedName>
        <fullName evidence="12">OmpA/MotB domain protein</fullName>
    </submittedName>
</protein>
<feature type="transmembrane region" description="Helical" evidence="10">
    <location>
        <begin position="18"/>
        <end position="40"/>
    </location>
</feature>
<evidence type="ECO:0000259" key="11">
    <source>
        <dbReference type="PROSITE" id="PS51123"/>
    </source>
</evidence>
<accession>D6Z2X5</accession>
<evidence type="ECO:0000313" key="12">
    <source>
        <dbReference type="EMBL" id="ADH85900.1"/>
    </source>
</evidence>
<comment type="subcellular location">
    <subcellularLocation>
        <location evidence="1">Cell membrane</location>
        <topology evidence="1">Single-pass membrane protein</topology>
    </subcellularLocation>
    <subcellularLocation>
        <location evidence="2">Cell outer membrane</location>
    </subcellularLocation>
</comment>
<keyword evidence="7 9" id="KW-0472">Membrane</keyword>
<dbReference type="PROSITE" id="PS51123">
    <property type="entry name" value="OMPA_2"/>
    <property type="match status" value="1"/>
</dbReference>
<sequence>MARKRTKKGPPPTPGAPLWMATFADIAILLLCFLVLILSFSTLDEPSFLKVTGSIKRAFGVQAITPAHEIPKAERIIATVFETVPFEVREPIQQLFRELEDAGLVTVEEDEAGEVTVRIRDSVAFAFGRADLKEDFKALLDQLGEILVTSQATMVVEGHTDNVPMRPGAPFSSNWALSAARSVAVVEYLLEHYEIPRDRLAAEAYADSRPVAPNDTAEGRAANRRVEFRIRPGEDLRVFEGFEDFIDLDRQ</sequence>